<dbReference type="Proteomes" id="UP001208689">
    <property type="component" value="Chromosome"/>
</dbReference>
<evidence type="ECO:0000313" key="2">
    <source>
        <dbReference type="EMBL" id="UYP48575.1"/>
    </source>
</evidence>
<accession>A0ABY6HYT1</accession>
<dbReference type="Pfam" id="PF04014">
    <property type="entry name" value="MazE_antitoxin"/>
    <property type="match status" value="1"/>
</dbReference>
<protein>
    <recommendedName>
        <fullName evidence="1">SpoVT-AbrB domain-containing protein</fullName>
    </recommendedName>
</protein>
<dbReference type="InterPro" id="IPR007159">
    <property type="entry name" value="SpoVT-AbrB_dom"/>
</dbReference>
<organism evidence="2 3">
    <name type="scientific">Candidatus Lokiarchaeum ossiferum</name>
    <dbReference type="NCBI Taxonomy" id="2951803"/>
    <lineage>
        <taxon>Archaea</taxon>
        <taxon>Promethearchaeati</taxon>
        <taxon>Promethearchaeota</taxon>
        <taxon>Promethearchaeia</taxon>
        <taxon>Promethearchaeales</taxon>
        <taxon>Promethearchaeaceae</taxon>
        <taxon>Candidatus Lokiarchaeum</taxon>
    </lineage>
</organism>
<dbReference type="Gene3D" id="2.10.260.10">
    <property type="match status" value="1"/>
</dbReference>
<feature type="domain" description="SpoVT-AbrB" evidence="1">
    <location>
        <begin position="6"/>
        <end position="52"/>
    </location>
</feature>
<dbReference type="EMBL" id="CP104013">
    <property type="protein sequence ID" value="UYP48575.1"/>
    <property type="molecule type" value="Genomic_DNA"/>
</dbReference>
<dbReference type="InterPro" id="IPR037914">
    <property type="entry name" value="SpoVT-AbrB_sf"/>
</dbReference>
<evidence type="ECO:0000259" key="1">
    <source>
        <dbReference type="SMART" id="SM00966"/>
    </source>
</evidence>
<sequence>MIQKTVKITNKGMISIPASLRKKFHFNDGDHVIINENEDGTMRITPIIPLQELKKQSATVEEFKKIYLKSKREELDLEF</sequence>
<gene>
    <name evidence="2" type="ORF">NEF87_004860</name>
</gene>
<dbReference type="SUPFAM" id="SSF89447">
    <property type="entry name" value="AbrB/MazE/MraZ-like"/>
    <property type="match status" value="1"/>
</dbReference>
<keyword evidence="3" id="KW-1185">Reference proteome</keyword>
<name>A0ABY6HYT1_9ARCH</name>
<dbReference type="NCBIfam" id="TIGR01439">
    <property type="entry name" value="lp_hng_hel_AbrB"/>
    <property type="match status" value="1"/>
</dbReference>
<dbReference type="SMART" id="SM00966">
    <property type="entry name" value="SpoVT_AbrB"/>
    <property type="match status" value="1"/>
</dbReference>
<proteinExistence type="predicted"/>
<evidence type="ECO:0000313" key="3">
    <source>
        <dbReference type="Proteomes" id="UP001208689"/>
    </source>
</evidence>
<reference evidence="2" key="1">
    <citation type="submission" date="2022-09" db="EMBL/GenBank/DDBJ databases">
        <title>Actin cytoskeleton and complex cell architecture in an #Asgard archaeon.</title>
        <authorList>
            <person name="Ponce Toledo R.I."/>
            <person name="Schleper C."/>
            <person name="Rodrigues Oliveira T."/>
            <person name="Wollweber F."/>
            <person name="Xu J."/>
            <person name="Rittmann S."/>
            <person name="Klingl A."/>
            <person name="Pilhofer M."/>
        </authorList>
    </citation>
    <scope>NUCLEOTIDE SEQUENCE</scope>
    <source>
        <strain evidence="2">B-35</strain>
    </source>
</reference>